<gene>
    <name evidence="1" type="ORF">GCM10007418_13790</name>
</gene>
<evidence type="ECO:0000313" key="2">
    <source>
        <dbReference type="Proteomes" id="UP000638188"/>
    </source>
</evidence>
<evidence type="ECO:0000313" key="1">
    <source>
        <dbReference type="EMBL" id="GGC95477.1"/>
    </source>
</evidence>
<organism evidence="1 2">
    <name type="scientific">Halopseudomonas salina</name>
    <dbReference type="NCBI Taxonomy" id="1323744"/>
    <lineage>
        <taxon>Bacteria</taxon>
        <taxon>Pseudomonadati</taxon>
        <taxon>Pseudomonadota</taxon>
        <taxon>Gammaproteobacteria</taxon>
        <taxon>Pseudomonadales</taxon>
        <taxon>Pseudomonadaceae</taxon>
        <taxon>Halopseudomonas</taxon>
    </lineage>
</organism>
<dbReference type="EMBL" id="BMFF01000002">
    <property type="protein sequence ID" value="GGC95477.1"/>
    <property type="molecule type" value="Genomic_DNA"/>
</dbReference>
<accession>A0ABQ1PE25</accession>
<name>A0ABQ1PE25_9GAMM</name>
<proteinExistence type="predicted"/>
<protein>
    <recommendedName>
        <fullName evidence="3">Twin-arginine translocation pathway signal protein</fullName>
    </recommendedName>
</protein>
<sequence>MNSINSARINRRDLLKLGLGASATLATVGMTATLSGCSSSQPGVGYSVLRDTDIPVVAAIMSGLVGPHPALSQDTLQAAIDQLDTTLAWTSTAVQTQVTDLLGMLSMPITRGPMTGIWGSWDKASIAEVQAFLKRWRDSRLDMLRQGHNALSQLLLMAWYATPASWAAAGYPGPPQI</sequence>
<evidence type="ECO:0008006" key="3">
    <source>
        <dbReference type="Google" id="ProtNLM"/>
    </source>
</evidence>
<dbReference type="PROSITE" id="PS51318">
    <property type="entry name" value="TAT"/>
    <property type="match status" value="1"/>
</dbReference>
<dbReference type="InterPro" id="IPR006311">
    <property type="entry name" value="TAT_signal"/>
</dbReference>
<reference evidence="2" key="1">
    <citation type="journal article" date="2019" name="Int. J. Syst. Evol. Microbiol.">
        <title>The Global Catalogue of Microorganisms (GCM) 10K type strain sequencing project: providing services to taxonomists for standard genome sequencing and annotation.</title>
        <authorList>
            <consortium name="The Broad Institute Genomics Platform"/>
            <consortium name="The Broad Institute Genome Sequencing Center for Infectious Disease"/>
            <person name="Wu L."/>
            <person name="Ma J."/>
        </authorList>
    </citation>
    <scope>NUCLEOTIDE SEQUENCE [LARGE SCALE GENOMIC DNA]</scope>
    <source>
        <strain evidence="2">CGMCC 1.12482</strain>
    </source>
</reference>
<comment type="caution">
    <text evidence="1">The sequence shown here is derived from an EMBL/GenBank/DDBJ whole genome shotgun (WGS) entry which is preliminary data.</text>
</comment>
<keyword evidence="2" id="KW-1185">Reference proteome</keyword>
<dbReference type="RefSeq" id="WP_150276571.1">
    <property type="nucleotide sequence ID" value="NZ_BMFF01000002.1"/>
</dbReference>
<dbReference type="Proteomes" id="UP000638188">
    <property type="component" value="Unassembled WGS sequence"/>
</dbReference>